<dbReference type="AlphaFoldDB" id="A0A2T4UFV6"/>
<dbReference type="OrthoDB" id="3456059at2"/>
<gene>
    <name evidence="2" type="ORF">C7Y72_16185</name>
</gene>
<evidence type="ECO:0000313" key="2">
    <source>
        <dbReference type="EMBL" id="PTL56676.1"/>
    </source>
</evidence>
<evidence type="ECO:0000259" key="1">
    <source>
        <dbReference type="Pfam" id="PF04389"/>
    </source>
</evidence>
<organism evidence="2 3">
    <name type="scientific">Paraconexibacter algicola</name>
    <dbReference type="NCBI Taxonomy" id="2133960"/>
    <lineage>
        <taxon>Bacteria</taxon>
        <taxon>Bacillati</taxon>
        <taxon>Actinomycetota</taxon>
        <taxon>Thermoleophilia</taxon>
        <taxon>Solirubrobacterales</taxon>
        <taxon>Paraconexibacteraceae</taxon>
        <taxon>Paraconexibacter</taxon>
    </lineage>
</organism>
<dbReference type="Proteomes" id="UP000240739">
    <property type="component" value="Unassembled WGS sequence"/>
</dbReference>
<keyword evidence="3" id="KW-1185">Reference proteome</keyword>
<dbReference type="SUPFAM" id="SSF53187">
    <property type="entry name" value="Zn-dependent exopeptidases"/>
    <property type="match status" value="1"/>
</dbReference>
<dbReference type="Gene3D" id="3.40.630.10">
    <property type="entry name" value="Zn peptidases"/>
    <property type="match status" value="1"/>
</dbReference>
<protein>
    <submittedName>
        <fullName evidence="2">Peptidase M28</fullName>
    </submittedName>
</protein>
<dbReference type="EMBL" id="PYYB01000002">
    <property type="protein sequence ID" value="PTL56676.1"/>
    <property type="molecule type" value="Genomic_DNA"/>
</dbReference>
<dbReference type="InterPro" id="IPR007484">
    <property type="entry name" value="Peptidase_M28"/>
</dbReference>
<accession>A0A2T4UFV6</accession>
<feature type="domain" description="Peptidase M28" evidence="1">
    <location>
        <begin position="217"/>
        <end position="387"/>
    </location>
</feature>
<evidence type="ECO:0000313" key="3">
    <source>
        <dbReference type="Proteomes" id="UP000240739"/>
    </source>
</evidence>
<reference evidence="2 3" key="1">
    <citation type="submission" date="2018-03" db="EMBL/GenBank/DDBJ databases">
        <title>Aquarubrobacter algicola gen. nov., sp. nov., a novel actinobacterium isolated from shallow eutrophic lake during the end of cyanobacterial harmful algal blooms.</title>
        <authorList>
            <person name="Chun S.J."/>
        </authorList>
    </citation>
    <scope>NUCLEOTIDE SEQUENCE [LARGE SCALE GENOMIC DNA]</scope>
    <source>
        <strain evidence="2 3">Seoho-28</strain>
    </source>
</reference>
<comment type="caution">
    <text evidence="2">The sequence shown here is derived from an EMBL/GenBank/DDBJ whole genome shotgun (WGS) entry which is preliminary data.</text>
</comment>
<name>A0A2T4UFV6_9ACTN</name>
<dbReference type="InterPro" id="IPR051464">
    <property type="entry name" value="Peptidase_M42_aminopept"/>
</dbReference>
<proteinExistence type="predicted"/>
<sequence>MIDRDGLRGTVELLAAIERPSASDGERRAATWIADRLREAGCAVEVDEETAYGGYARSLAGQSAVGLLAAGLAATPRPRTRALGAALGVVATAGIVEEVSNGPQLFRRLTMRRRPTQNVVAVTGDAEADRTLVVLAHHDAASTGLVFDQSGHRAFAARFPGVVERIDTSLPLWWPVVAGPLLAVAGALGGRPRLARAGVGLGALSVLTFVDIERSPTVPGANDNLTAVAALLALAAALRERPVDGLCVMLVSCGAEESLQGGIRAFAARRFPTLDPDRTAVLNLDTIGSPHLVMLEGEGPFVMEDYTDPAWRDRVAAVAERIGVPLRRGLRARTSTDSVITSRGGYPTATIASVDDTKALSNYHLMSDTAANVDYDTVADATALAEALVRDLAAERPAA</sequence>
<dbReference type="PANTHER" id="PTHR32481:SF0">
    <property type="entry name" value="AMINOPEPTIDASE YPDE-RELATED"/>
    <property type="match status" value="1"/>
</dbReference>
<dbReference type="Pfam" id="PF04389">
    <property type="entry name" value="Peptidase_M28"/>
    <property type="match status" value="1"/>
</dbReference>
<dbReference type="RefSeq" id="WP_107570395.1">
    <property type="nucleotide sequence ID" value="NZ_PYYB01000002.1"/>
</dbReference>
<dbReference type="PANTHER" id="PTHR32481">
    <property type="entry name" value="AMINOPEPTIDASE"/>
    <property type="match status" value="1"/>
</dbReference>